<evidence type="ECO:0000256" key="5">
    <source>
        <dbReference type="ARBA" id="ARBA00023004"/>
    </source>
</evidence>
<dbReference type="InterPro" id="IPR008949">
    <property type="entry name" value="Isoprenoid_synthase_dom_sf"/>
</dbReference>
<dbReference type="Gene3D" id="1.50.10.130">
    <property type="entry name" value="Terpene synthase, N-terminal domain"/>
    <property type="match status" value="1"/>
</dbReference>
<keyword evidence="6" id="KW-0503">Monooxygenase</keyword>
<keyword evidence="3 7" id="KW-0479">Metal-binding</keyword>
<comment type="cofactor">
    <cofactor evidence="7">
        <name>heme</name>
        <dbReference type="ChEBI" id="CHEBI:30413"/>
    </cofactor>
</comment>
<dbReference type="InterPro" id="IPR017972">
    <property type="entry name" value="Cyt_P450_CS"/>
</dbReference>
<dbReference type="Proteomes" id="UP000734854">
    <property type="component" value="Unassembled WGS sequence"/>
</dbReference>
<organism evidence="8 9">
    <name type="scientific">Zingiber officinale</name>
    <name type="common">Ginger</name>
    <name type="synonym">Amomum zingiber</name>
    <dbReference type="NCBI Taxonomy" id="94328"/>
    <lineage>
        <taxon>Eukaryota</taxon>
        <taxon>Viridiplantae</taxon>
        <taxon>Streptophyta</taxon>
        <taxon>Embryophyta</taxon>
        <taxon>Tracheophyta</taxon>
        <taxon>Spermatophyta</taxon>
        <taxon>Magnoliopsida</taxon>
        <taxon>Liliopsida</taxon>
        <taxon>Zingiberales</taxon>
        <taxon>Zingiberaceae</taxon>
        <taxon>Zingiber</taxon>
    </lineage>
</organism>
<dbReference type="PROSITE" id="PS00086">
    <property type="entry name" value="CYTOCHROME_P450"/>
    <property type="match status" value="1"/>
</dbReference>
<dbReference type="GO" id="GO:0016705">
    <property type="term" value="F:oxidoreductase activity, acting on paired donors, with incorporation or reduction of molecular oxygen"/>
    <property type="evidence" value="ECO:0007669"/>
    <property type="project" value="InterPro"/>
</dbReference>
<dbReference type="GO" id="GO:0004497">
    <property type="term" value="F:monooxygenase activity"/>
    <property type="evidence" value="ECO:0007669"/>
    <property type="project" value="UniProtKB-KW"/>
</dbReference>
<evidence type="ECO:0000256" key="4">
    <source>
        <dbReference type="ARBA" id="ARBA00023002"/>
    </source>
</evidence>
<dbReference type="InterPro" id="IPR001128">
    <property type="entry name" value="Cyt_P450"/>
</dbReference>
<accession>A0A8J5L0E5</accession>
<dbReference type="GO" id="GO:0005506">
    <property type="term" value="F:iron ion binding"/>
    <property type="evidence" value="ECO:0007669"/>
    <property type="project" value="InterPro"/>
</dbReference>
<evidence type="ECO:0000256" key="1">
    <source>
        <dbReference type="ARBA" id="ARBA00010617"/>
    </source>
</evidence>
<keyword evidence="9" id="KW-1185">Reference proteome</keyword>
<gene>
    <name evidence="8" type="ORF">ZIOFF_031576</name>
</gene>
<dbReference type="PANTHER" id="PTHR47955">
    <property type="entry name" value="CYTOCHROME P450 FAMILY 71 PROTEIN"/>
    <property type="match status" value="1"/>
</dbReference>
<keyword evidence="4" id="KW-0560">Oxidoreductase</keyword>
<dbReference type="FunFam" id="1.10.630.10:FF:000043">
    <property type="entry name" value="Cytochrome P450 99A2"/>
    <property type="match status" value="1"/>
</dbReference>
<dbReference type="PANTHER" id="PTHR47955:SF8">
    <property type="entry name" value="CYTOCHROME P450 71D11-LIKE"/>
    <property type="match status" value="1"/>
</dbReference>
<dbReference type="GO" id="GO:0010333">
    <property type="term" value="F:terpene synthase activity"/>
    <property type="evidence" value="ECO:0007669"/>
    <property type="project" value="InterPro"/>
</dbReference>
<dbReference type="InterPro" id="IPR008930">
    <property type="entry name" value="Terpenoid_cyclase/PrenylTrfase"/>
</dbReference>
<dbReference type="EMBL" id="JACMSC010000009">
    <property type="protein sequence ID" value="KAG6506254.1"/>
    <property type="molecule type" value="Genomic_DNA"/>
</dbReference>
<keyword evidence="2 7" id="KW-0349">Heme</keyword>
<dbReference type="InterPro" id="IPR002401">
    <property type="entry name" value="Cyt_P450_E_grp-I"/>
</dbReference>
<evidence type="ECO:0000313" key="8">
    <source>
        <dbReference type="EMBL" id="KAG6506254.1"/>
    </source>
</evidence>
<evidence type="ECO:0000313" key="9">
    <source>
        <dbReference type="Proteomes" id="UP000734854"/>
    </source>
</evidence>
<evidence type="ECO:0000256" key="2">
    <source>
        <dbReference type="ARBA" id="ARBA00022617"/>
    </source>
</evidence>
<dbReference type="SUPFAM" id="SSF48264">
    <property type="entry name" value="Cytochrome P450"/>
    <property type="match status" value="1"/>
</dbReference>
<evidence type="ECO:0000256" key="6">
    <source>
        <dbReference type="ARBA" id="ARBA00023033"/>
    </source>
</evidence>
<evidence type="ECO:0008006" key="10">
    <source>
        <dbReference type="Google" id="ProtNLM"/>
    </source>
</evidence>
<dbReference type="Gene3D" id="1.10.600.10">
    <property type="entry name" value="Farnesyl Diphosphate Synthase"/>
    <property type="match status" value="1"/>
</dbReference>
<protein>
    <recommendedName>
        <fullName evidence="10">Cytochrome P450</fullName>
    </recommendedName>
</protein>
<comment type="caution">
    <text evidence="8">The sequence shown here is derived from an EMBL/GenBank/DDBJ whole genome shotgun (WGS) entry which is preliminary data.</text>
</comment>
<proteinExistence type="inferred from homology"/>
<dbReference type="CDD" id="cd11072">
    <property type="entry name" value="CYP71-like"/>
    <property type="match status" value="1"/>
</dbReference>
<feature type="binding site" description="axial binding residue" evidence="7">
    <location>
        <position position="752"/>
    </location>
    <ligand>
        <name>heme</name>
        <dbReference type="ChEBI" id="CHEBI:30413"/>
    </ligand>
    <ligandPart>
        <name>Fe</name>
        <dbReference type="ChEBI" id="CHEBI:18248"/>
    </ligandPart>
</feature>
<dbReference type="Pfam" id="PF00067">
    <property type="entry name" value="p450"/>
    <property type="match status" value="1"/>
</dbReference>
<dbReference type="PRINTS" id="PR00385">
    <property type="entry name" value="P450"/>
</dbReference>
<sequence length="816" mass="92160">MEAEATSSVLGSLRLGGGGVFSMIAFQVASIESFSSELSASLSNGSPSEFGSRSLGVAGVEKQAAHQLLDKWIITKDLPGEVEYALDFPWYASLPLIEARLYLEQYEGEVIFGLARLSTGCLWWYEEAGLGWHGVSRRTLLEDFFLAASCIFEPERKTERLGWVRTLVFSKAISAYFGRDSCTDTMRQALILNFLNANDCYSNEHGTNRSVLDTIPFKFKNRKLSKQVSARHQHFSLLFCLNLLMVAIIMCTRVMHPQPISLEVVNCIEDCLAVKDWNDYSTEKAAVLDMVFRRCTGYLEDAQLSHCTSRFKMEFQLPSLPISLSIFFVLLIIVRRLFTSKPNHVGPEFPTPSRLPFIGNFHHLVGKQPHHALRDLARKHGNVMKLQLGQVDQIIISSREGAQQVLKEQDANFAFRPEITAAKIIAYGQSDIAFSNGKYWRQLRKICVMELLGSKRVKSFASLRKEKVDRLMSDVSYAAAIGKPVNLGERLNELTNSIVVQASFGRSCPQQKKFMQILKEVVIMSSGFSVGDLFPSLKVVDVLTGFSAQLIKYHKKLDVVLDEIIKEHQMNRDRGEQEDLIDVLLRLKDEGNLEVPISFGNIKAVAIDMFAGGTDSTASLIEWAMSELMLRPSTLERAQKEVREAMKDKGYIEETDVPQFNYIHQVVKETLRLHPPFPILFPRVAQETTEVLGYTLPAGTRVLINVWALGRDPRYWKDAESFRPERFEEGVDKEFKGNDFEFLPFGAGRRMCAGMTFGLTTLELTLSKFLFHFDWAFPKGVKAEDIDMSETFGASVSKKVNLLLVPSLRYPFPTFE</sequence>
<dbReference type="GO" id="GO:0020037">
    <property type="term" value="F:heme binding"/>
    <property type="evidence" value="ECO:0007669"/>
    <property type="project" value="InterPro"/>
</dbReference>
<dbReference type="SUPFAM" id="SSF48239">
    <property type="entry name" value="Terpenoid cyclases/Protein prenyltransferases"/>
    <property type="match status" value="1"/>
</dbReference>
<evidence type="ECO:0000256" key="3">
    <source>
        <dbReference type="ARBA" id="ARBA00022723"/>
    </source>
</evidence>
<dbReference type="InterPro" id="IPR036396">
    <property type="entry name" value="Cyt_P450_sf"/>
</dbReference>
<dbReference type="InterPro" id="IPR036965">
    <property type="entry name" value="Terpene_synth_N_sf"/>
</dbReference>
<dbReference type="Gene3D" id="1.10.630.10">
    <property type="entry name" value="Cytochrome P450"/>
    <property type="match status" value="1"/>
</dbReference>
<reference evidence="8 9" key="1">
    <citation type="submission" date="2020-08" db="EMBL/GenBank/DDBJ databases">
        <title>Plant Genome Project.</title>
        <authorList>
            <person name="Zhang R.-G."/>
        </authorList>
    </citation>
    <scope>NUCLEOTIDE SEQUENCE [LARGE SCALE GENOMIC DNA]</scope>
    <source>
        <tissue evidence="8">Rhizome</tissue>
    </source>
</reference>
<comment type="similarity">
    <text evidence="1">Belongs to the cytochrome P450 family.</text>
</comment>
<evidence type="ECO:0000256" key="7">
    <source>
        <dbReference type="PIRSR" id="PIRSR602401-1"/>
    </source>
</evidence>
<dbReference type="PRINTS" id="PR00463">
    <property type="entry name" value="EP450I"/>
</dbReference>
<dbReference type="AlphaFoldDB" id="A0A8J5L0E5"/>
<keyword evidence="5 7" id="KW-0408">Iron</keyword>
<name>A0A8J5L0E5_ZINOF</name>